<dbReference type="Proteomes" id="UP000704712">
    <property type="component" value="Unassembled WGS sequence"/>
</dbReference>
<evidence type="ECO:0000313" key="2">
    <source>
        <dbReference type="EMBL" id="KAF4043114.1"/>
    </source>
</evidence>
<dbReference type="CDD" id="cd00065">
    <property type="entry name" value="FYVE_like_SF"/>
    <property type="match status" value="1"/>
</dbReference>
<evidence type="ECO:0000313" key="4">
    <source>
        <dbReference type="Proteomes" id="UP000602510"/>
    </source>
</evidence>
<dbReference type="SUPFAM" id="SSF57903">
    <property type="entry name" value="FYVE/PHD zinc finger"/>
    <property type="match status" value="1"/>
</dbReference>
<organism evidence="2 4">
    <name type="scientific">Phytophthora infestans</name>
    <name type="common">Potato late blight agent</name>
    <name type="synonym">Botrytis infestans</name>
    <dbReference type="NCBI Taxonomy" id="4787"/>
    <lineage>
        <taxon>Eukaryota</taxon>
        <taxon>Sar</taxon>
        <taxon>Stramenopiles</taxon>
        <taxon>Oomycota</taxon>
        <taxon>Peronosporomycetes</taxon>
        <taxon>Peronosporales</taxon>
        <taxon>Peronosporaceae</taxon>
        <taxon>Phytophthora</taxon>
    </lineage>
</organism>
<dbReference type="EMBL" id="WSZM01000092">
    <property type="protein sequence ID" value="KAF4043114.1"/>
    <property type="molecule type" value="Genomic_DNA"/>
</dbReference>
<feature type="compositionally biased region" description="Polar residues" evidence="1">
    <location>
        <begin position="406"/>
        <end position="421"/>
    </location>
</feature>
<dbReference type="PANTHER" id="PTHR13510:SF44">
    <property type="entry name" value="RABENOSYN-5"/>
    <property type="match status" value="1"/>
</dbReference>
<proteinExistence type="predicted"/>
<dbReference type="AlphaFoldDB" id="A0A833W5K2"/>
<comment type="caution">
    <text evidence="2">The sequence shown here is derived from an EMBL/GenBank/DDBJ whole genome shotgun (WGS) entry which is preliminary data.</text>
</comment>
<dbReference type="InterPro" id="IPR011011">
    <property type="entry name" value="Znf_FYVE_PHD"/>
</dbReference>
<feature type="compositionally biased region" description="Polar residues" evidence="1">
    <location>
        <begin position="338"/>
        <end position="347"/>
    </location>
</feature>
<dbReference type="InterPro" id="IPR052727">
    <property type="entry name" value="Rab4/Rab5_effector"/>
</dbReference>
<feature type="region of interest" description="Disordered" evidence="1">
    <location>
        <begin position="338"/>
        <end position="498"/>
    </location>
</feature>
<feature type="compositionally biased region" description="Basic and acidic residues" evidence="1">
    <location>
        <begin position="369"/>
        <end position="384"/>
    </location>
</feature>
<evidence type="ECO:0000256" key="1">
    <source>
        <dbReference type="SAM" id="MobiDB-lite"/>
    </source>
</evidence>
<dbReference type="EMBL" id="JAACNO010002776">
    <property type="protein sequence ID" value="KAF4130927.1"/>
    <property type="molecule type" value="Genomic_DNA"/>
</dbReference>
<evidence type="ECO:0008006" key="5">
    <source>
        <dbReference type="Google" id="ProtNLM"/>
    </source>
</evidence>
<dbReference type="InterPro" id="IPR023393">
    <property type="entry name" value="START-like_dom_sf"/>
</dbReference>
<evidence type="ECO:0000313" key="3">
    <source>
        <dbReference type="EMBL" id="KAF4130927.1"/>
    </source>
</evidence>
<protein>
    <recommendedName>
        <fullName evidence="5">FYVE-type domain-containing protein</fullName>
    </recommendedName>
</protein>
<feature type="compositionally biased region" description="Basic and acidic residues" evidence="1">
    <location>
        <begin position="348"/>
        <end position="360"/>
    </location>
</feature>
<name>A0A833W5K2_PHYIN</name>
<dbReference type="Proteomes" id="UP000602510">
    <property type="component" value="Unassembled WGS sequence"/>
</dbReference>
<gene>
    <name evidence="2" type="ORF">GN244_ATG04589</name>
    <name evidence="3" type="ORF">GN958_ATG19932</name>
</gene>
<dbReference type="Gene3D" id="3.30.530.20">
    <property type="match status" value="1"/>
</dbReference>
<dbReference type="PANTHER" id="PTHR13510">
    <property type="entry name" value="FYVE-FINGER-CONTAINING RAB5 EFFECTOR PROTEIN RABENOSYN-5-RELATED"/>
    <property type="match status" value="1"/>
</dbReference>
<feature type="compositionally biased region" description="Basic residues" evidence="1">
    <location>
        <begin position="443"/>
        <end position="455"/>
    </location>
</feature>
<sequence length="611" mass="69436">MGEIIVSERERLDLIQQGDHVFLEAQERLYDAKKQRAAPESKDRVVTTLDTFTVYGSLDEVTELYLNNEKKMVLDFSESREVAVLKPNTHQRPLDRTSLRWALSHSPSRLLAKDQDFCYLEIMKPYGTADGRRGWAKVSHSINHKACPEFRNAQGLDVHRAELFYCGLFFEETDALGVLNATVYYNVKGDKTPSVLMPMVQKSRGKRTIELVNHYLKMSNMILKSRKISLTRALQLQGEKRCAACANYLSMWRPKDKCVMCGSYLCDKCCDIVARNYRVDGVSTGQACFSCAHRRGKKITLETEGGYDDSDSSDSSGSAVKVFTRTHSIFAVNQQGGLRDGSISSLTSEDHPKWFDDEGKPSLVLAQEKAQRQEPKSQRQEPRQQKPQRQEPPQPKPQRLEPPQRNVQQRKLSKQTSTPARNSEFIPHQTFFLPTDHEEQQRRRCNTRVSTRRPAKALDEDFIARRRSRTTGNSRLSRRAKPTGCAPGKGSEAPKESPITFDTPVEEPMDFAPVGSQVGLNLEELNWRMRRYTTNAIPVQPMDWTEQGVRASARCHTVDGTRKHERYQPSRLSARPSAPAFTPAMMDLTTTSSARYSKQNPCDLSYLASFK</sequence>
<keyword evidence="4" id="KW-1185">Reference proteome</keyword>
<reference evidence="2" key="1">
    <citation type="submission" date="2020-04" db="EMBL/GenBank/DDBJ databases">
        <title>Hybrid Assembly of Korean Phytophthora infestans isolates.</title>
        <authorList>
            <person name="Prokchorchik M."/>
            <person name="Lee Y."/>
            <person name="Seo J."/>
            <person name="Cho J.-H."/>
            <person name="Park Y.-E."/>
            <person name="Jang D.-C."/>
            <person name="Im J.-S."/>
            <person name="Choi J.-G."/>
            <person name="Park H.-J."/>
            <person name="Lee G.-B."/>
            <person name="Lee Y.-G."/>
            <person name="Hong S.-Y."/>
            <person name="Cho K."/>
            <person name="Sohn K.H."/>
        </authorList>
    </citation>
    <scope>NUCLEOTIDE SEQUENCE</scope>
    <source>
        <strain evidence="2">KR_1_A1</strain>
        <strain evidence="3">KR_2_A2</strain>
    </source>
</reference>
<accession>A0A833W5K2</accession>